<evidence type="ECO:0000256" key="1">
    <source>
        <dbReference type="SAM" id="Phobius"/>
    </source>
</evidence>
<dbReference type="RefSeq" id="WP_010369851.1">
    <property type="nucleotide sequence ID" value="NZ_CP011925.1"/>
</dbReference>
<protein>
    <recommendedName>
        <fullName evidence="2">HTH cro/C1-type domain-containing protein</fullName>
    </recommendedName>
</protein>
<organism evidence="3 4">
    <name type="scientific">Pseudoalteromonas piscicida</name>
    <dbReference type="NCBI Taxonomy" id="43662"/>
    <lineage>
        <taxon>Bacteria</taxon>
        <taxon>Pseudomonadati</taxon>
        <taxon>Pseudomonadota</taxon>
        <taxon>Gammaproteobacteria</taxon>
        <taxon>Alteromonadales</taxon>
        <taxon>Pseudoalteromonadaceae</taxon>
        <taxon>Pseudoalteromonas</taxon>
    </lineage>
</organism>
<feature type="domain" description="HTH cro/C1-type" evidence="2">
    <location>
        <begin position="17"/>
        <end position="71"/>
    </location>
</feature>
<dbReference type="InterPro" id="IPR010982">
    <property type="entry name" value="Lambda_DNA-bd_dom_sf"/>
</dbReference>
<feature type="transmembrane region" description="Helical" evidence="1">
    <location>
        <begin position="92"/>
        <end position="122"/>
    </location>
</feature>
<dbReference type="PROSITE" id="PS50943">
    <property type="entry name" value="HTH_CROC1"/>
    <property type="match status" value="1"/>
</dbReference>
<dbReference type="SUPFAM" id="SSF47413">
    <property type="entry name" value="lambda repressor-like DNA-binding domains"/>
    <property type="match status" value="1"/>
</dbReference>
<name>A0ABN5CJI1_PSEO7</name>
<dbReference type="EMBL" id="CP011925">
    <property type="protein sequence ID" value="ATD09673.1"/>
    <property type="molecule type" value="Genomic_DNA"/>
</dbReference>
<reference evidence="3 4" key="1">
    <citation type="submission" date="2015-06" db="EMBL/GenBank/DDBJ databases">
        <authorList>
            <person name="Xie B.-B."/>
            <person name="Rong J.-C."/>
            <person name="Qin Q.-L."/>
            <person name="Zhang Y.-Z."/>
        </authorList>
    </citation>
    <scope>NUCLEOTIDE SEQUENCE [LARGE SCALE GENOMIC DNA]</scope>
    <source>
        <strain evidence="3 4">JCM 20779</strain>
    </source>
</reference>
<accession>A0ABN5CJI1</accession>
<dbReference type="InterPro" id="IPR001387">
    <property type="entry name" value="Cro/C1-type_HTH"/>
</dbReference>
<feature type="transmembrane region" description="Helical" evidence="1">
    <location>
        <begin position="209"/>
        <end position="226"/>
    </location>
</feature>
<feature type="transmembrane region" description="Helical" evidence="1">
    <location>
        <begin position="159"/>
        <end position="181"/>
    </location>
</feature>
<dbReference type="SMART" id="SM00530">
    <property type="entry name" value="HTH_XRE"/>
    <property type="match status" value="1"/>
</dbReference>
<evidence type="ECO:0000313" key="4">
    <source>
        <dbReference type="Proteomes" id="UP000016521"/>
    </source>
</evidence>
<feature type="transmembrane region" description="Helical" evidence="1">
    <location>
        <begin position="129"/>
        <end position="153"/>
    </location>
</feature>
<evidence type="ECO:0000313" key="3">
    <source>
        <dbReference type="EMBL" id="ATD09673.1"/>
    </source>
</evidence>
<dbReference type="CDD" id="cd00093">
    <property type="entry name" value="HTH_XRE"/>
    <property type="match status" value="1"/>
</dbReference>
<feature type="transmembrane region" description="Helical" evidence="1">
    <location>
        <begin position="255"/>
        <end position="277"/>
    </location>
</feature>
<evidence type="ECO:0000259" key="2">
    <source>
        <dbReference type="PROSITE" id="PS50943"/>
    </source>
</evidence>
<sequence length="293" mass="33361">MQTPEEYEVSQRIGLLIKGLKHKRGMSREDICRHLGIGMRTLDNYLNGVSSFKLGTLMKFADLCRVKLADILDDTEALSRLYPDNMKDKGSILTLILGSAFGVIIFESTLFILLLVLFFYSYKDKNSQLLTLCFVVVFLCSTVAVYALVNVIFPILDSGYHKNICAFTIQFSLSLLLLFLLKHRMAFAVLLTRGRSASVFEKNYAEGPLHFLVLTLVALIDFFALMENFLRNLEHLGINEETAKMFWEVTFFYDYFAYLKSVPMLLCVAVLYIGFIARRNAPLQVGYLESAPK</sequence>
<keyword evidence="4" id="KW-1185">Reference proteome</keyword>
<dbReference type="Gene3D" id="1.10.260.40">
    <property type="entry name" value="lambda repressor-like DNA-binding domains"/>
    <property type="match status" value="1"/>
</dbReference>
<gene>
    <name evidence="3" type="ORF">PPIS_b0532</name>
</gene>
<proteinExistence type="predicted"/>
<keyword evidence="1" id="KW-0472">Membrane</keyword>
<keyword evidence="1" id="KW-1133">Transmembrane helix</keyword>
<dbReference type="Proteomes" id="UP000016521">
    <property type="component" value="Chromosome II"/>
</dbReference>
<dbReference type="Pfam" id="PF13443">
    <property type="entry name" value="HTH_26"/>
    <property type="match status" value="1"/>
</dbReference>
<keyword evidence="1" id="KW-0812">Transmembrane</keyword>